<dbReference type="PANTHER" id="PTHR43981:SF1">
    <property type="entry name" value="ENOYL-[ACYL-CARRIER-PROTEIN] REDUCTASE, MITOCHONDRIAL"/>
    <property type="match status" value="1"/>
</dbReference>
<reference evidence="14" key="2">
    <citation type="submission" date="2022-06" db="UniProtKB">
        <authorList>
            <consortium name="EnsemblMetazoa"/>
        </authorList>
    </citation>
    <scope>IDENTIFICATION</scope>
    <source>
        <strain evidence="14">PS312</strain>
    </source>
</reference>
<gene>
    <name evidence="14" type="primary">WBGene00106856</name>
</gene>
<keyword evidence="9" id="KW-0496">Mitochondrion</keyword>
<evidence type="ECO:0000256" key="11">
    <source>
        <dbReference type="ARBA" id="ARBA00038963"/>
    </source>
</evidence>
<dbReference type="GO" id="GO:0005739">
    <property type="term" value="C:mitochondrion"/>
    <property type="evidence" value="ECO:0000318"/>
    <property type="project" value="GO_Central"/>
</dbReference>
<evidence type="ECO:0000256" key="9">
    <source>
        <dbReference type="ARBA" id="ARBA00023128"/>
    </source>
</evidence>
<keyword evidence="6" id="KW-0809">Transit peptide</keyword>
<evidence type="ECO:0000256" key="3">
    <source>
        <dbReference type="ARBA" id="ARBA00022516"/>
    </source>
</evidence>
<dbReference type="GO" id="GO:0141148">
    <property type="term" value="F:enoyl-[acyl-carrier-protein] reductase (NADPH) activity"/>
    <property type="evidence" value="ECO:0007669"/>
    <property type="project" value="UniProtKB-EC"/>
</dbReference>
<dbReference type="EC" id="1.3.1.104" evidence="11"/>
<evidence type="ECO:0000256" key="5">
    <source>
        <dbReference type="ARBA" id="ARBA00022857"/>
    </source>
</evidence>
<dbReference type="SUPFAM" id="SSF51735">
    <property type="entry name" value="NAD(P)-binding Rossmann-fold domains"/>
    <property type="match status" value="1"/>
</dbReference>
<keyword evidence="5" id="KW-0521">NADP</keyword>
<dbReference type="GO" id="GO:0006633">
    <property type="term" value="P:fatty acid biosynthetic process"/>
    <property type="evidence" value="ECO:0007669"/>
    <property type="project" value="UniProtKB-KW"/>
</dbReference>
<evidence type="ECO:0000256" key="2">
    <source>
        <dbReference type="ARBA" id="ARBA00010371"/>
    </source>
</evidence>
<evidence type="ECO:0000256" key="8">
    <source>
        <dbReference type="ARBA" id="ARBA00023098"/>
    </source>
</evidence>
<accession>A0A2A6CAY5</accession>
<sequence>MQRRAIKYSKFGDPRQVAELVTETISAELEPNEALVRWLASPINPLDINKLQGAYAFKPPLPAIGGSEAVGRVIGSSVTKLSPGDKVVIFTVNSSCWTDLSVIQGATLMINPTTAWIMMRMGGMEKGDWLIQNSANSGVGRAVIEIAREKGYHTINIVRDRPQIRELKNELIRMGGDIVWTEEEVRTEGKNFKGRPKLALNGVGGKSCLQISSLLSRGGMLVTYGGMSKKAHEISTSSLVFNGITAVGVANALWMANHEEETKIMLSEIQEFYVRGALHSPPMEEHPLENYKKAIENSMDGKHAKQIFIIDDEKSSKI</sequence>
<evidence type="ECO:0000256" key="7">
    <source>
        <dbReference type="ARBA" id="ARBA00023002"/>
    </source>
</evidence>
<organism evidence="14 15">
    <name type="scientific">Pristionchus pacificus</name>
    <name type="common">Parasitic nematode worm</name>
    <dbReference type="NCBI Taxonomy" id="54126"/>
    <lineage>
        <taxon>Eukaryota</taxon>
        <taxon>Metazoa</taxon>
        <taxon>Ecdysozoa</taxon>
        <taxon>Nematoda</taxon>
        <taxon>Chromadorea</taxon>
        <taxon>Rhabditida</taxon>
        <taxon>Rhabditina</taxon>
        <taxon>Diplogasteromorpha</taxon>
        <taxon>Diplogasteroidea</taxon>
        <taxon>Neodiplogasteridae</taxon>
        <taxon>Pristionchus</taxon>
    </lineage>
</organism>
<evidence type="ECO:0000256" key="12">
    <source>
        <dbReference type="ARBA" id="ARBA00041058"/>
    </source>
</evidence>
<keyword evidence="3" id="KW-0444">Lipid biosynthesis</keyword>
<keyword evidence="10" id="KW-0275">Fatty acid biosynthesis</keyword>
<evidence type="ECO:0000256" key="4">
    <source>
        <dbReference type="ARBA" id="ARBA00022832"/>
    </source>
</evidence>
<evidence type="ECO:0000313" key="14">
    <source>
        <dbReference type="EnsemblMetazoa" id="PPA17302.1"/>
    </source>
</evidence>
<dbReference type="Gene3D" id="3.40.50.720">
    <property type="entry name" value="NAD(P)-binding Rossmann-like Domain"/>
    <property type="match status" value="1"/>
</dbReference>
<comment type="similarity">
    <text evidence="2">Belongs to the zinc-containing alcohol dehydrogenase family. Quinone oxidoreductase subfamily.</text>
</comment>
<proteinExistence type="inferred from homology"/>
<dbReference type="CDD" id="cd08290">
    <property type="entry name" value="ETR"/>
    <property type="match status" value="1"/>
</dbReference>
<dbReference type="Pfam" id="PF08240">
    <property type="entry name" value="ADH_N"/>
    <property type="match status" value="1"/>
</dbReference>
<evidence type="ECO:0000256" key="10">
    <source>
        <dbReference type="ARBA" id="ARBA00023160"/>
    </source>
</evidence>
<keyword evidence="8" id="KW-0443">Lipid metabolism</keyword>
<name>A0A2A6CAY5_PRIPA</name>
<dbReference type="InterPro" id="IPR013154">
    <property type="entry name" value="ADH-like_N"/>
</dbReference>
<dbReference type="Proteomes" id="UP000005239">
    <property type="component" value="Unassembled WGS sequence"/>
</dbReference>
<keyword evidence="15" id="KW-1185">Reference proteome</keyword>
<reference evidence="15" key="1">
    <citation type="journal article" date="2008" name="Nat. Genet.">
        <title>The Pristionchus pacificus genome provides a unique perspective on nematode lifestyle and parasitism.</title>
        <authorList>
            <person name="Dieterich C."/>
            <person name="Clifton S.W."/>
            <person name="Schuster L.N."/>
            <person name="Chinwalla A."/>
            <person name="Delehaunty K."/>
            <person name="Dinkelacker I."/>
            <person name="Fulton L."/>
            <person name="Fulton R."/>
            <person name="Godfrey J."/>
            <person name="Minx P."/>
            <person name="Mitreva M."/>
            <person name="Roeseler W."/>
            <person name="Tian H."/>
            <person name="Witte H."/>
            <person name="Yang S.P."/>
            <person name="Wilson R.K."/>
            <person name="Sommer R.J."/>
        </authorList>
    </citation>
    <scope>NUCLEOTIDE SEQUENCE [LARGE SCALE GENOMIC DNA]</scope>
    <source>
        <strain evidence="15">PS312</strain>
    </source>
</reference>
<dbReference type="SUPFAM" id="SSF50129">
    <property type="entry name" value="GroES-like"/>
    <property type="match status" value="1"/>
</dbReference>
<keyword evidence="7" id="KW-0560">Oxidoreductase</keyword>
<dbReference type="OrthoDB" id="7482721at2759"/>
<accession>A0A8R1UBM1</accession>
<evidence type="ECO:0000313" key="15">
    <source>
        <dbReference type="Proteomes" id="UP000005239"/>
    </source>
</evidence>
<evidence type="ECO:0000256" key="1">
    <source>
        <dbReference type="ARBA" id="ARBA00004173"/>
    </source>
</evidence>
<dbReference type="InterPro" id="IPR011032">
    <property type="entry name" value="GroES-like_sf"/>
</dbReference>
<keyword evidence="4" id="KW-0276">Fatty acid metabolism</keyword>
<dbReference type="AlphaFoldDB" id="A0A2A6CAY5"/>
<dbReference type="GO" id="GO:0006631">
    <property type="term" value="P:fatty acid metabolic process"/>
    <property type="evidence" value="ECO:0000318"/>
    <property type="project" value="GO_Central"/>
</dbReference>
<dbReference type="InterPro" id="IPR036291">
    <property type="entry name" value="NAD(P)-bd_dom_sf"/>
</dbReference>
<dbReference type="InterPro" id="IPR051034">
    <property type="entry name" value="Mito_Enoyl-ACP_Reductase"/>
</dbReference>
<evidence type="ECO:0000256" key="13">
    <source>
        <dbReference type="ARBA" id="ARBA00042123"/>
    </source>
</evidence>
<comment type="subcellular location">
    <subcellularLocation>
        <location evidence="1">Mitochondrion</location>
    </subcellularLocation>
</comment>
<dbReference type="InterPro" id="IPR020843">
    <property type="entry name" value="ER"/>
</dbReference>
<protein>
    <recommendedName>
        <fullName evidence="12">Enoyl-[acyl-carrier-protein] reductase, mitochondrial</fullName>
        <ecNumber evidence="11">1.3.1.104</ecNumber>
    </recommendedName>
    <alternativeName>
        <fullName evidence="13">2-enoyl thioester reductase</fullName>
    </alternativeName>
</protein>
<dbReference type="SMART" id="SM00829">
    <property type="entry name" value="PKS_ER"/>
    <property type="match status" value="1"/>
</dbReference>
<dbReference type="PANTHER" id="PTHR43981">
    <property type="entry name" value="ENOYL-[ACYL-CARRIER-PROTEIN] REDUCTASE, MITOCHONDRIAL"/>
    <property type="match status" value="1"/>
</dbReference>
<dbReference type="Gene3D" id="3.90.180.10">
    <property type="entry name" value="Medium-chain alcohol dehydrogenases, catalytic domain"/>
    <property type="match status" value="1"/>
</dbReference>
<dbReference type="EnsemblMetazoa" id="PPA17302.1">
    <property type="protein sequence ID" value="PPA17302.1"/>
    <property type="gene ID" value="WBGene00106856"/>
</dbReference>
<evidence type="ECO:0000256" key="6">
    <source>
        <dbReference type="ARBA" id="ARBA00022946"/>
    </source>
</evidence>